<proteinExistence type="predicted"/>
<dbReference type="EMBL" id="JACNIG010000220">
    <property type="protein sequence ID" value="MBC8432377.1"/>
    <property type="molecule type" value="Genomic_DNA"/>
</dbReference>
<sequence length="242" mass="28581">MSDESLILIFNTRSVIDSSRLKVTGIWFGSRAILWPQDGLKIIDIWQIKGIQEFWISKNTKSLPALQFDKKHPGMLCFENHLAWGWFIKYYNPQANVRLIGENDIYPISLLKESYREQKYTFHLSYMHKLFHDISNLSSGGHIVPCQKVSKWLASLNQPVLEPFKFFSRVQNWGIWNDRIKAQNISFLEDHKTSVVKCIGYFIEKDPYYKLYDQDKKMVSNEANQYFYYMCRSYMNVAGSNK</sequence>
<protein>
    <submittedName>
        <fullName evidence="1">Uncharacterized protein</fullName>
    </submittedName>
</protein>
<evidence type="ECO:0000313" key="1">
    <source>
        <dbReference type="EMBL" id="MBC8432377.1"/>
    </source>
</evidence>
<accession>A0A8J6P2X9</accession>
<reference evidence="1 2" key="1">
    <citation type="submission" date="2020-08" db="EMBL/GenBank/DDBJ databases">
        <title>Bridging the membrane lipid divide: bacteria of the FCB group superphylum have the potential to synthesize archaeal ether lipids.</title>
        <authorList>
            <person name="Villanueva L."/>
            <person name="Von Meijenfeldt F.A.B."/>
            <person name="Westbye A.B."/>
            <person name="Yadav S."/>
            <person name="Hopmans E.C."/>
            <person name="Dutilh B.E."/>
            <person name="Sinninghe Damste J.S."/>
        </authorList>
    </citation>
    <scope>NUCLEOTIDE SEQUENCE [LARGE SCALE GENOMIC DNA]</scope>
    <source>
        <strain evidence="1">NIOZ-UU17</strain>
    </source>
</reference>
<dbReference type="Proteomes" id="UP000605201">
    <property type="component" value="Unassembled WGS sequence"/>
</dbReference>
<dbReference type="AlphaFoldDB" id="A0A8J6P2X9"/>
<gene>
    <name evidence="1" type="ORF">H8D96_10705</name>
</gene>
<comment type="caution">
    <text evidence="1">The sequence shown here is derived from an EMBL/GenBank/DDBJ whole genome shotgun (WGS) entry which is preliminary data.</text>
</comment>
<evidence type="ECO:0000313" key="2">
    <source>
        <dbReference type="Proteomes" id="UP000605201"/>
    </source>
</evidence>
<organism evidence="1 2">
    <name type="scientific">Candidatus Desulfatibia vada</name>
    <dbReference type="NCBI Taxonomy" id="2841696"/>
    <lineage>
        <taxon>Bacteria</taxon>
        <taxon>Pseudomonadati</taxon>
        <taxon>Thermodesulfobacteriota</taxon>
        <taxon>Desulfobacteria</taxon>
        <taxon>Desulfobacterales</taxon>
        <taxon>Desulfobacterales incertae sedis</taxon>
        <taxon>Candidatus Desulfatibia</taxon>
    </lineage>
</organism>
<name>A0A8J6P2X9_9BACT</name>